<feature type="compositionally biased region" description="Basic and acidic residues" evidence="1">
    <location>
        <begin position="199"/>
        <end position="213"/>
    </location>
</feature>
<evidence type="ECO:0000313" key="4">
    <source>
        <dbReference type="Proteomes" id="UP000095255"/>
    </source>
</evidence>
<evidence type="ECO:0008006" key="5">
    <source>
        <dbReference type="Google" id="ProtNLM"/>
    </source>
</evidence>
<dbReference type="OrthoDB" id="2111373at2"/>
<dbReference type="RefSeq" id="WP_069701753.1">
    <property type="nucleotide sequence ID" value="NZ_MJAT01000012.1"/>
</dbReference>
<keyword evidence="2" id="KW-1133">Transmembrane helix</keyword>
<proteinExistence type="predicted"/>
<feature type="transmembrane region" description="Helical" evidence="2">
    <location>
        <begin position="39"/>
        <end position="67"/>
    </location>
</feature>
<feature type="region of interest" description="Disordered" evidence="1">
    <location>
        <begin position="192"/>
        <end position="213"/>
    </location>
</feature>
<name>A0A1E5L6S0_9FIRM</name>
<reference evidence="3 4" key="1">
    <citation type="submission" date="2016-09" db="EMBL/GenBank/DDBJ databases">
        <title>Desulfuribacillus arsenicus sp. nov., an obligately anaerobic, dissimilatory arsenic- and antimonate-reducing bacterium isolated from anoxic sediments.</title>
        <authorList>
            <person name="Abin C.A."/>
            <person name="Hollibaugh J.T."/>
        </authorList>
    </citation>
    <scope>NUCLEOTIDE SEQUENCE [LARGE SCALE GENOMIC DNA]</scope>
    <source>
        <strain evidence="3 4">MLFW-2</strain>
    </source>
</reference>
<evidence type="ECO:0000256" key="1">
    <source>
        <dbReference type="SAM" id="MobiDB-lite"/>
    </source>
</evidence>
<sequence>MNDLIKSTLKWTVRISIITFFLAALFTVLSSIFVERLHWSYGAIIVLVIILIGVIFDTIGIAATAACEKPFHAMATKRVNGSKVAIRIIRNADQFANFCNDVIGDIAGIISGAASAAVIIQVLLTIDSNSTIFDNTIKIGVTSLVAALTVGGKSIGKTIAIQYSQEIIFMVSKILNIVEMKLNIKFFDNTKKKKPKRGNRIDPTKDDKQSRNC</sequence>
<organism evidence="3 4">
    <name type="scientific">Desulfuribacillus stibiiarsenatis</name>
    <dbReference type="NCBI Taxonomy" id="1390249"/>
    <lineage>
        <taxon>Bacteria</taxon>
        <taxon>Bacillati</taxon>
        <taxon>Bacillota</taxon>
        <taxon>Desulfuribacillia</taxon>
        <taxon>Desulfuribacillales</taxon>
        <taxon>Desulfuribacillaceae</taxon>
        <taxon>Desulfuribacillus</taxon>
    </lineage>
</organism>
<evidence type="ECO:0000313" key="3">
    <source>
        <dbReference type="EMBL" id="OEH85669.1"/>
    </source>
</evidence>
<keyword evidence="2" id="KW-0812">Transmembrane</keyword>
<gene>
    <name evidence="3" type="ORF">BHU72_02410</name>
</gene>
<comment type="caution">
    <text evidence="3">The sequence shown here is derived from an EMBL/GenBank/DDBJ whole genome shotgun (WGS) entry which is preliminary data.</text>
</comment>
<feature type="transmembrane region" description="Helical" evidence="2">
    <location>
        <begin position="12"/>
        <end position="33"/>
    </location>
</feature>
<protein>
    <recommendedName>
        <fullName evidence="5">CNNM transmembrane domain-containing protein</fullName>
    </recommendedName>
</protein>
<evidence type="ECO:0000256" key="2">
    <source>
        <dbReference type="SAM" id="Phobius"/>
    </source>
</evidence>
<keyword evidence="4" id="KW-1185">Reference proteome</keyword>
<dbReference type="AlphaFoldDB" id="A0A1E5L6S0"/>
<keyword evidence="2" id="KW-0472">Membrane</keyword>
<accession>A0A1E5L6S0</accession>
<dbReference type="EMBL" id="MJAT01000012">
    <property type="protein sequence ID" value="OEH85669.1"/>
    <property type="molecule type" value="Genomic_DNA"/>
</dbReference>
<dbReference type="STRING" id="1390249.BHU72_02410"/>
<dbReference type="Proteomes" id="UP000095255">
    <property type="component" value="Unassembled WGS sequence"/>
</dbReference>